<evidence type="ECO:0000313" key="1">
    <source>
        <dbReference type="EMBL" id="CAB4322939.1"/>
    </source>
</evidence>
<accession>A0A6J5YGS6</accession>
<name>A0A6J5YGS6_9ZZZZ</name>
<proteinExistence type="predicted"/>
<dbReference type="AlphaFoldDB" id="A0A6J5YGS6"/>
<gene>
    <name evidence="1" type="ORF">UFOPK1392_00680</name>
</gene>
<sequence length="51" mass="5160">MIGLNPGVNDGHGGAVTLEAVGVTGCRSVTELGVLTGYRHGIIGTHSSNQR</sequence>
<dbReference type="EMBL" id="CAEMXZ010000020">
    <property type="protein sequence ID" value="CAB4322939.1"/>
    <property type="molecule type" value="Genomic_DNA"/>
</dbReference>
<organism evidence="1">
    <name type="scientific">freshwater metagenome</name>
    <dbReference type="NCBI Taxonomy" id="449393"/>
    <lineage>
        <taxon>unclassified sequences</taxon>
        <taxon>metagenomes</taxon>
        <taxon>ecological metagenomes</taxon>
    </lineage>
</organism>
<reference evidence="1" key="1">
    <citation type="submission" date="2020-05" db="EMBL/GenBank/DDBJ databases">
        <authorList>
            <person name="Chiriac C."/>
            <person name="Salcher M."/>
            <person name="Ghai R."/>
            <person name="Kavagutti S V."/>
        </authorList>
    </citation>
    <scope>NUCLEOTIDE SEQUENCE</scope>
</reference>
<protein>
    <submittedName>
        <fullName evidence="1">Unannotated protein</fullName>
    </submittedName>
</protein>